<dbReference type="RefSeq" id="WP_190997214.1">
    <property type="nucleotide sequence ID" value="NZ_JACXSI010000009.1"/>
</dbReference>
<name>A0A927CVS4_9BACI</name>
<organism evidence="11 12">
    <name type="scientific">Peribacillus faecalis</name>
    <dbReference type="NCBI Taxonomy" id="2772559"/>
    <lineage>
        <taxon>Bacteria</taxon>
        <taxon>Bacillati</taxon>
        <taxon>Bacillota</taxon>
        <taxon>Bacilli</taxon>
        <taxon>Bacillales</taxon>
        <taxon>Bacillaceae</taxon>
        <taxon>Peribacillus</taxon>
    </lineage>
</organism>
<dbReference type="SUPFAM" id="SSF56235">
    <property type="entry name" value="N-terminal nucleophile aminohydrolases (Ntn hydrolases)"/>
    <property type="match status" value="1"/>
</dbReference>
<dbReference type="EMBL" id="JACXSI010000009">
    <property type="protein sequence ID" value="MBD3107667.1"/>
    <property type="molecule type" value="Genomic_DNA"/>
</dbReference>
<dbReference type="InterPro" id="IPR014729">
    <property type="entry name" value="Rossmann-like_a/b/a_fold"/>
</dbReference>
<keyword evidence="5 9" id="KW-0067">ATP-binding</keyword>
<evidence type="ECO:0000256" key="2">
    <source>
        <dbReference type="ARBA" id="ARBA00005752"/>
    </source>
</evidence>
<feature type="domain" description="Glutamine amidotransferase type-2" evidence="10">
    <location>
        <begin position="2"/>
        <end position="217"/>
    </location>
</feature>
<reference evidence="11" key="1">
    <citation type="submission" date="2020-09" db="EMBL/GenBank/DDBJ databases">
        <title>Bacillus faecalis sp. nov., a moderately halophilic bacterium isolated from cow faeces.</title>
        <authorList>
            <person name="Jiang L."/>
            <person name="Lee J."/>
        </authorList>
    </citation>
    <scope>NUCLEOTIDE SEQUENCE</scope>
    <source>
        <strain evidence="11">AGMB 02131</strain>
    </source>
</reference>
<dbReference type="Gene3D" id="3.60.20.10">
    <property type="entry name" value="Glutamine Phosphoribosylpyrophosphate, subunit 1, domain 1"/>
    <property type="match status" value="1"/>
</dbReference>
<dbReference type="InterPro" id="IPR029055">
    <property type="entry name" value="Ntn_hydrolases_N"/>
</dbReference>
<dbReference type="GO" id="GO:0005524">
    <property type="term" value="F:ATP binding"/>
    <property type="evidence" value="ECO:0007669"/>
    <property type="project" value="UniProtKB-KW"/>
</dbReference>
<evidence type="ECO:0000256" key="7">
    <source>
        <dbReference type="ARBA" id="ARBA00022962"/>
    </source>
</evidence>
<keyword evidence="4 9" id="KW-0547">Nucleotide-binding</keyword>
<comment type="caution">
    <text evidence="11">The sequence shown here is derived from an EMBL/GenBank/DDBJ whole genome shotgun (WGS) entry which is preliminary data.</text>
</comment>
<dbReference type="PANTHER" id="PTHR43284">
    <property type="entry name" value="ASPARAGINE SYNTHETASE (GLUTAMINE-HYDROLYZING)"/>
    <property type="match status" value="1"/>
</dbReference>
<dbReference type="Pfam" id="PF13537">
    <property type="entry name" value="GATase_7"/>
    <property type="match status" value="1"/>
</dbReference>
<dbReference type="Gene3D" id="3.40.50.620">
    <property type="entry name" value="HUPs"/>
    <property type="match status" value="2"/>
</dbReference>
<comment type="pathway">
    <text evidence="1">Amino-acid biosynthesis; L-asparagine biosynthesis; L-asparagine from L-aspartate (L-Gln route): step 1/1.</text>
</comment>
<dbReference type="AlphaFoldDB" id="A0A927CVS4"/>
<feature type="binding site" evidence="9">
    <location>
        <position position="100"/>
    </location>
    <ligand>
        <name>L-glutamine</name>
        <dbReference type="ChEBI" id="CHEBI:58359"/>
    </ligand>
</feature>
<sequence>MSAIVGIYHTNKEPVSIEHINGMIGSLSKYPSDDVQIWNENHIFLGCHSQWITPESVGEPLPFYNQERKLVITADAIIDNRKELFELLQIENSKRKIIPDSQLILLAYSKWGEDSPKYLVGDFAYIIWDEREQKLFGARDFSGSRTLYYYQDYTRFVFSTVIHPIFTLPTIKKQINEQWLAEFLAISSVIDTVDTSISVYDNIHQLPPAHSFTIHNGRLKLNRYITLSTENKIKLKTNEDYEEAFLEVFERAVHDRLRTHRNVGSHLSGGLDSGSIVSLAAKKLKKINKPLYTYTYHPPKDFNDFTPKNMIADERSLIKKTTDYIGEGLISNFYDFNNMDPLTEMDDFIDTLETPYKYFENSIWLKGVFQEAAKNDVGVLLNGGRGNLSISWGPPLEYYATLIKKLKWVQLHNELHLYSQNIKVNRKRLIPIIIKLAFPLINSLSPYMEKYQSRSMINPIFAEKHGVYKKLQRYGVDELNHSLPNLFKAKERHFQELFHWNTTNTFGCKFSLKYKLWKRDATNDLRVIKFCLSVPESQFVQSGMGRSLIRRVTKGLLPDQIRLNQITRGVQGVDWVHRMTPTWNAYVKQLDKVLENDFIFKYMDKQTIENAISKVKEGPNIEFANNPDYRIAMRSLIIDRFLKTFEGR</sequence>
<dbReference type="InterPro" id="IPR033738">
    <property type="entry name" value="AsnB_N"/>
</dbReference>
<dbReference type="PANTHER" id="PTHR43284:SF1">
    <property type="entry name" value="ASPARAGINE SYNTHETASE"/>
    <property type="match status" value="1"/>
</dbReference>
<comment type="catalytic activity">
    <reaction evidence="8">
        <text>L-aspartate + L-glutamine + ATP + H2O = L-asparagine + L-glutamate + AMP + diphosphate + H(+)</text>
        <dbReference type="Rhea" id="RHEA:12228"/>
        <dbReference type="ChEBI" id="CHEBI:15377"/>
        <dbReference type="ChEBI" id="CHEBI:15378"/>
        <dbReference type="ChEBI" id="CHEBI:29985"/>
        <dbReference type="ChEBI" id="CHEBI:29991"/>
        <dbReference type="ChEBI" id="CHEBI:30616"/>
        <dbReference type="ChEBI" id="CHEBI:33019"/>
        <dbReference type="ChEBI" id="CHEBI:58048"/>
        <dbReference type="ChEBI" id="CHEBI:58359"/>
        <dbReference type="ChEBI" id="CHEBI:456215"/>
        <dbReference type="EC" id="6.3.5.4"/>
    </reaction>
</comment>
<comment type="similarity">
    <text evidence="2">Belongs to the asparagine synthetase family.</text>
</comment>
<evidence type="ECO:0000256" key="8">
    <source>
        <dbReference type="ARBA" id="ARBA00048741"/>
    </source>
</evidence>
<evidence type="ECO:0000313" key="11">
    <source>
        <dbReference type="EMBL" id="MBD3107667.1"/>
    </source>
</evidence>
<evidence type="ECO:0000256" key="3">
    <source>
        <dbReference type="ARBA" id="ARBA00012737"/>
    </source>
</evidence>
<dbReference type="GO" id="GO:0004066">
    <property type="term" value="F:asparagine synthase (glutamine-hydrolyzing) activity"/>
    <property type="evidence" value="ECO:0007669"/>
    <property type="project" value="UniProtKB-EC"/>
</dbReference>
<dbReference type="Proteomes" id="UP000602076">
    <property type="component" value="Unassembled WGS sequence"/>
</dbReference>
<evidence type="ECO:0000256" key="6">
    <source>
        <dbReference type="ARBA" id="ARBA00022888"/>
    </source>
</evidence>
<dbReference type="EC" id="6.3.5.4" evidence="3"/>
<dbReference type="SUPFAM" id="SSF52402">
    <property type="entry name" value="Adenine nucleotide alpha hydrolases-like"/>
    <property type="match status" value="1"/>
</dbReference>
<dbReference type="PROSITE" id="PS51278">
    <property type="entry name" value="GATASE_TYPE_2"/>
    <property type="match status" value="1"/>
</dbReference>
<dbReference type="Pfam" id="PF00733">
    <property type="entry name" value="Asn_synthase"/>
    <property type="match status" value="1"/>
</dbReference>
<evidence type="ECO:0000256" key="9">
    <source>
        <dbReference type="PIRSR" id="PIRSR001589-2"/>
    </source>
</evidence>
<keyword evidence="7" id="KW-0315">Glutamine amidotransferase</keyword>
<evidence type="ECO:0000313" key="12">
    <source>
        <dbReference type="Proteomes" id="UP000602076"/>
    </source>
</evidence>
<dbReference type="CDD" id="cd00712">
    <property type="entry name" value="AsnB"/>
    <property type="match status" value="1"/>
</dbReference>
<accession>A0A927CVS4</accession>
<evidence type="ECO:0000256" key="5">
    <source>
        <dbReference type="ARBA" id="ARBA00022840"/>
    </source>
</evidence>
<evidence type="ECO:0000259" key="10">
    <source>
        <dbReference type="PROSITE" id="PS51278"/>
    </source>
</evidence>
<evidence type="ECO:0000256" key="4">
    <source>
        <dbReference type="ARBA" id="ARBA00022741"/>
    </source>
</evidence>
<dbReference type="InterPro" id="IPR006426">
    <property type="entry name" value="Asn_synth_AEB"/>
</dbReference>
<keyword evidence="12" id="KW-1185">Reference proteome</keyword>
<proteinExistence type="inferred from homology"/>
<dbReference type="PIRSF" id="PIRSF001589">
    <property type="entry name" value="Asn_synthetase_glu-h"/>
    <property type="match status" value="1"/>
</dbReference>
<gene>
    <name evidence="11" type="ORF">IEO70_04745</name>
</gene>
<protein>
    <recommendedName>
        <fullName evidence="3">asparagine synthase (glutamine-hydrolyzing)</fullName>
        <ecNumber evidence="3">6.3.5.4</ecNumber>
    </recommendedName>
</protein>
<dbReference type="GO" id="GO:0006529">
    <property type="term" value="P:asparagine biosynthetic process"/>
    <property type="evidence" value="ECO:0007669"/>
    <property type="project" value="UniProtKB-KW"/>
</dbReference>
<keyword evidence="6" id="KW-0028">Amino-acid biosynthesis</keyword>
<keyword evidence="6" id="KW-0061">Asparagine biosynthesis</keyword>
<dbReference type="InterPro" id="IPR001962">
    <property type="entry name" value="Asn_synthase"/>
</dbReference>
<evidence type="ECO:0000256" key="1">
    <source>
        <dbReference type="ARBA" id="ARBA00005187"/>
    </source>
</evidence>
<dbReference type="InterPro" id="IPR017932">
    <property type="entry name" value="GATase_2_dom"/>
</dbReference>
<dbReference type="InterPro" id="IPR051786">
    <property type="entry name" value="ASN_synthetase/amidase"/>
</dbReference>